<gene>
    <name evidence="1" type="ORF">HannXRQ_Chr14g0440211</name>
</gene>
<sequence>MQDPNGASIYQDLLHFLTTELANYQDKLLMSVTHVWDGPGKLLCMPDEYQGGRISRV</sequence>
<organism evidence="1 2">
    <name type="scientific">Helianthus annuus</name>
    <name type="common">Common sunflower</name>
    <dbReference type="NCBI Taxonomy" id="4232"/>
    <lineage>
        <taxon>Eukaryota</taxon>
        <taxon>Viridiplantae</taxon>
        <taxon>Streptophyta</taxon>
        <taxon>Embryophyta</taxon>
        <taxon>Tracheophyta</taxon>
        <taxon>Spermatophyta</taxon>
        <taxon>Magnoliopsida</taxon>
        <taxon>eudicotyledons</taxon>
        <taxon>Gunneridae</taxon>
        <taxon>Pentapetalae</taxon>
        <taxon>asterids</taxon>
        <taxon>campanulids</taxon>
        <taxon>Asterales</taxon>
        <taxon>Asteraceae</taxon>
        <taxon>Asteroideae</taxon>
        <taxon>Heliantheae alliance</taxon>
        <taxon>Heliantheae</taxon>
        <taxon>Helianthus</taxon>
    </lineage>
</organism>
<evidence type="ECO:0000313" key="1">
    <source>
        <dbReference type="EMBL" id="OTF97942.1"/>
    </source>
</evidence>
<proteinExistence type="predicted"/>
<evidence type="ECO:0000313" key="2">
    <source>
        <dbReference type="Proteomes" id="UP000215914"/>
    </source>
</evidence>
<dbReference type="InParanoid" id="A0A251SHB6"/>
<keyword evidence="2" id="KW-1185">Reference proteome</keyword>
<name>A0A251SHB6_HELAN</name>
<dbReference type="Proteomes" id="UP000215914">
    <property type="component" value="Chromosome 14"/>
</dbReference>
<dbReference type="AlphaFoldDB" id="A0A251SHB6"/>
<protein>
    <submittedName>
        <fullName evidence="1">Uncharacterized protein</fullName>
    </submittedName>
</protein>
<accession>A0A251SHB6</accession>
<reference evidence="2" key="1">
    <citation type="journal article" date="2017" name="Nature">
        <title>The sunflower genome provides insights into oil metabolism, flowering and Asterid evolution.</title>
        <authorList>
            <person name="Badouin H."/>
            <person name="Gouzy J."/>
            <person name="Grassa C.J."/>
            <person name="Murat F."/>
            <person name="Staton S.E."/>
            <person name="Cottret L."/>
            <person name="Lelandais-Briere C."/>
            <person name="Owens G.L."/>
            <person name="Carrere S."/>
            <person name="Mayjonade B."/>
            <person name="Legrand L."/>
            <person name="Gill N."/>
            <person name="Kane N.C."/>
            <person name="Bowers J.E."/>
            <person name="Hubner S."/>
            <person name="Bellec A."/>
            <person name="Berard A."/>
            <person name="Berges H."/>
            <person name="Blanchet N."/>
            <person name="Boniface M.C."/>
            <person name="Brunel D."/>
            <person name="Catrice O."/>
            <person name="Chaidir N."/>
            <person name="Claudel C."/>
            <person name="Donnadieu C."/>
            <person name="Faraut T."/>
            <person name="Fievet G."/>
            <person name="Helmstetter N."/>
            <person name="King M."/>
            <person name="Knapp S.J."/>
            <person name="Lai Z."/>
            <person name="Le Paslier M.C."/>
            <person name="Lippi Y."/>
            <person name="Lorenzon L."/>
            <person name="Mandel J.R."/>
            <person name="Marage G."/>
            <person name="Marchand G."/>
            <person name="Marquand E."/>
            <person name="Bret-Mestries E."/>
            <person name="Morien E."/>
            <person name="Nambeesan S."/>
            <person name="Nguyen T."/>
            <person name="Pegot-Espagnet P."/>
            <person name="Pouilly N."/>
            <person name="Raftis F."/>
            <person name="Sallet E."/>
            <person name="Schiex T."/>
            <person name="Thomas J."/>
            <person name="Vandecasteele C."/>
            <person name="Vares D."/>
            <person name="Vear F."/>
            <person name="Vautrin S."/>
            <person name="Crespi M."/>
            <person name="Mangin B."/>
            <person name="Burke J.M."/>
            <person name="Salse J."/>
            <person name="Munos S."/>
            <person name="Vincourt P."/>
            <person name="Rieseberg L.H."/>
            <person name="Langlade N.B."/>
        </authorList>
    </citation>
    <scope>NUCLEOTIDE SEQUENCE [LARGE SCALE GENOMIC DNA]</scope>
    <source>
        <strain evidence="2">cv. SF193</strain>
    </source>
</reference>
<dbReference type="EMBL" id="CM007903">
    <property type="protein sequence ID" value="OTF97942.1"/>
    <property type="molecule type" value="Genomic_DNA"/>
</dbReference>